<dbReference type="Proteomes" id="UP000279833">
    <property type="component" value="Unassembled WGS sequence"/>
</dbReference>
<accession>A0A183JTM0</accession>
<protein>
    <submittedName>
        <fullName evidence="1 3">Uncharacterized protein</fullName>
    </submittedName>
</protein>
<evidence type="ECO:0000313" key="2">
    <source>
        <dbReference type="Proteomes" id="UP000279833"/>
    </source>
</evidence>
<organism evidence="3">
    <name type="scientific">Schistosoma curassoni</name>
    <dbReference type="NCBI Taxonomy" id="6186"/>
    <lineage>
        <taxon>Eukaryota</taxon>
        <taxon>Metazoa</taxon>
        <taxon>Spiralia</taxon>
        <taxon>Lophotrochozoa</taxon>
        <taxon>Platyhelminthes</taxon>
        <taxon>Trematoda</taxon>
        <taxon>Digenea</taxon>
        <taxon>Strigeidida</taxon>
        <taxon>Schistosomatoidea</taxon>
        <taxon>Schistosomatidae</taxon>
        <taxon>Schistosoma</taxon>
    </lineage>
</organism>
<evidence type="ECO:0000313" key="1">
    <source>
        <dbReference type="EMBL" id="VDP00494.1"/>
    </source>
</evidence>
<gene>
    <name evidence="1" type="ORF">SCUD_LOCUS6060</name>
</gene>
<name>A0A183JTM0_9TREM</name>
<reference evidence="3" key="1">
    <citation type="submission" date="2016-06" db="UniProtKB">
        <authorList>
            <consortium name="WormBaseParasite"/>
        </authorList>
    </citation>
    <scope>IDENTIFICATION</scope>
</reference>
<dbReference type="AlphaFoldDB" id="A0A183JTM0"/>
<keyword evidence="2" id="KW-1185">Reference proteome</keyword>
<sequence>MGSILTHSDDKGSPKYALRYLRHCSSLHPSLDCQ</sequence>
<reference evidence="1 2" key="2">
    <citation type="submission" date="2018-11" db="EMBL/GenBank/DDBJ databases">
        <authorList>
            <consortium name="Pathogen Informatics"/>
        </authorList>
    </citation>
    <scope>NUCLEOTIDE SEQUENCE [LARGE SCALE GENOMIC DNA]</scope>
    <source>
        <strain evidence="1">Dakar</strain>
        <strain evidence="2">Dakar, Senegal</strain>
    </source>
</reference>
<evidence type="ECO:0000313" key="3">
    <source>
        <dbReference type="WBParaSite" id="SCUD_0000606001-mRNA-1"/>
    </source>
</evidence>
<dbReference type="WBParaSite" id="SCUD_0000606001-mRNA-1">
    <property type="protein sequence ID" value="SCUD_0000606001-mRNA-1"/>
    <property type="gene ID" value="SCUD_0000606001"/>
</dbReference>
<dbReference type="EMBL" id="UZAK01011764">
    <property type="protein sequence ID" value="VDP00494.1"/>
    <property type="molecule type" value="Genomic_DNA"/>
</dbReference>
<proteinExistence type="predicted"/>